<organism evidence="3 4">
    <name type="scientific">Trichuris suis</name>
    <name type="common">pig whipworm</name>
    <dbReference type="NCBI Taxonomy" id="68888"/>
    <lineage>
        <taxon>Eukaryota</taxon>
        <taxon>Metazoa</taxon>
        <taxon>Ecdysozoa</taxon>
        <taxon>Nematoda</taxon>
        <taxon>Enoplea</taxon>
        <taxon>Dorylaimia</taxon>
        <taxon>Trichinellida</taxon>
        <taxon>Trichuridae</taxon>
        <taxon>Trichuris</taxon>
    </lineage>
</organism>
<accession>A0A085M4D8</accession>
<reference evidence="3 4" key="1">
    <citation type="journal article" date="2014" name="Nat. Genet.">
        <title>Genome and transcriptome of the porcine whipworm Trichuris suis.</title>
        <authorList>
            <person name="Jex A.R."/>
            <person name="Nejsum P."/>
            <person name="Schwarz E.M."/>
            <person name="Hu L."/>
            <person name="Young N.D."/>
            <person name="Hall R.S."/>
            <person name="Korhonen P.K."/>
            <person name="Liao S."/>
            <person name="Thamsborg S."/>
            <person name="Xia J."/>
            <person name="Xu P."/>
            <person name="Wang S."/>
            <person name="Scheerlinck J.P."/>
            <person name="Hofmann A."/>
            <person name="Sternberg P.W."/>
            <person name="Wang J."/>
            <person name="Gasser R.B."/>
        </authorList>
    </citation>
    <scope>NUCLEOTIDE SEQUENCE [LARGE SCALE GENOMIC DNA]</scope>
    <source>
        <strain evidence="3">DCEP-RM93M</strain>
    </source>
</reference>
<evidence type="ECO:0000313" key="4">
    <source>
        <dbReference type="Proteomes" id="UP000030764"/>
    </source>
</evidence>
<evidence type="ECO:0000313" key="3">
    <source>
        <dbReference type="EMBL" id="KFD52084.1"/>
    </source>
</evidence>
<feature type="domain" description="Abnormal cell migration protein 18-like fibronectin type I" evidence="2">
    <location>
        <begin position="172"/>
        <end position="239"/>
    </location>
</feature>
<feature type="domain" description="Abnormal cell migration protein 18-like fibronectin type I" evidence="2">
    <location>
        <begin position="913"/>
        <end position="980"/>
    </location>
</feature>
<dbReference type="PANTHER" id="PTHR35572:SF3">
    <property type="entry name" value="ABNORMAL CELL MIGRATION PROTEIN 18"/>
    <property type="match status" value="1"/>
</dbReference>
<feature type="domain" description="Abnormal cell migration protein 18-like fibronectin type I" evidence="2">
    <location>
        <begin position="468"/>
        <end position="534"/>
    </location>
</feature>
<dbReference type="AlphaFoldDB" id="A0A085M4D8"/>
<name>A0A085M4D8_9BILA</name>
<evidence type="ECO:0000256" key="1">
    <source>
        <dbReference type="SAM" id="SignalP"/>
    </source>
</evidence>
<feature type="signal peptide" evidence="1">
    <location>
        <begin position="1"/>
        <end position="17"/>
    </location>
</feature>
<gene>
    <name evidence="3" type="ORF">M513_07066</name>
</gene>
<dbReference type="Pfam" id="PF23003">
    <property type="entry name" value="Fn1_2"/>
    <property type="match status" value="6"/>
</dbReference>
<keyword evidence="4" id="KW-1185">Reference proteome</keyword>
<feature type="domain" description="Abnormal cell migration protein 18-like fibronectin type I" evidence="2">
    <location>
        <begin position="100"/>
        <end position="165"/>
    </location>
</feature>
<proteinExistence type="predicted"/>
<sequence length="1094" mass="121186">MRSIIAFILLLVPLVQASYLLYSESHKVMRGKYSYYYYAEVREEVVYKWVTYEGGKQVELAGCEVSPGVGILYGQTFKAGDFVYRCERATDYMSRIVPVVCAFKGRELLPGDRVPHGYFMYGCVQKGKLLVFEAVACLGDRGEQYGKAMKFTRGNVMYQCSPEGDRLIEKAVGCVINGKEVDVHRAVIVGSLWYKCARTGIAGVSVQLMGCVSQDGKRVDVGRTFRNGDFVYKCKARGSSIEIVLAGCVGVEMGQSKDFGFNSHWFARNVGPMGYMMGCVGNERQAAQEVTHCVVNEGYGRKVISVGCGSTYGPNKVFTCRKLRDGNIEGKLEVLPKGKSAFDTIATQHKCKQNAHIKRVEHVSQPSSRSMRSIVFFLFVLPILQARLLYHESYKVISGKYSYYYSTEVRETVVYKWVTYEGSQRVEAAGCEVNPGYGILYGEIFKAGEFVYRCDRGTEYMSRIVPIGCIFRGKELKPGDRLAHGPFVYSCVPRQKLLTFEAVACLDDKGKQYGKGLQLTRGNVLYKCMPDGDKLIQKAVGCVIAGKEVSVHKTISVGNIWYKCARAGLGGVEVIIMGCVSNTGIHVDVGRTFRQGGYVYKCKARGSSVGIALAGCVGTEMGQLKDFNFGARWFARNVGIIGYMMECIGNERQASQEISHCVVNEKFGRKITPVGCGTTYGSDKIFTCKRTRDGYVEGGLVALSKDVKQCALIKTDGQSAKIVPFGIFSRISSKELKFREKMHSTIAFILLLVPLVQASYLLYSESHKVMRGKYSYYYYAEVREEVVYKWVTYQQGKQVELAGCEVSPGVGILYGQTFKAGDFVYRCERATDYMSRIVPVVCAFKGRELLPGDRVPHGYFMYGCVQKGKLLVFEAVACLGDRGEQYGKAMKFTRGNVMYQCSPEGDRLIEKAVGCVINGKEVDVHRAVIVGSLWYKCARTGIAGVSVQLMGCVSQDGKRVDVGRTFRNGDFVYKCKARGSSIEIVLAGCVGVEMGQSKDFGFNSHWFARNVGPMGYMMGCVGNERQAAQEVTHCVVNEGYGRKVISVGCGSTYGPNKIFTCRKLRDGNIEGKLEVLPKGKSAFDTIASQHVRFC</sequence>
<feature type="domain" description="Abnormal cell migration protein 18-like fibronectin type I" evidence="2">
    <location>
        <begin position="841"/>
        <end position="906"/>
    </location>
</feature>
<dbReference type="InterPro" id="IPR040282">
    <property type="entry name" value="Mig-18-like"/>
</dbReference>
<feature type="domain" description="Abnormal cell migration protein 18-like fibronectin type I" evidence="2">
    <location>
        <begin position="540"/>
        <end position="609"/>
    </location>
</feature>
<keyword evidence="1" id="KW-0732">Signal</keyword>
<dbReference type="Proteomes" id="UP000030764">
    <property type="component" value="Unassembled WGS sequence"/>
</dbReference>
<dbReference type="EMBL" id="KL363232">
    <property type="protein sequence ID" value="KFD52084.1"/>
    <property type="molecule type" value="Genomic_DNA"/>
</dbReference>
<dbReference type="PANTHER" id="PTHR35572">
    <property type="entry name" value="PROTEIN CBG04538-RELATED"/>
    <property type="match status" value="1"/>
</dbReference>
<evidence type="ECO:0000259" key="2">
    <source>
        <dbReference type="Pfam" id="PF23003"/>
    </source>
</evidence>
<dbReference type="InterPro" id="IPR055119">
    <property type="entry name" value="Mig18_Fn1"/>
</dbReference>
<feature type="chain" id="PRO_5001794969" description="Abnormal cell migration protein 18-like fibronectin type I domain-containing protein" evidence="1">
    <location>
        <begin position="18"/>
        <end position="1094"/>
    </location>
</feature>
<protein>
    <recommendedName>
        <fullName evidence="2">Abnormal cell migration protein 18-like fibronectin type I domain-containing protein</fullName>
    </recommendedName>
</protein>